<proteinExistence type="inferred from homology"/>
<keyword evidence="4" id="KW-1185">Reference proteome</keyword>
<evidence type="ECO:0000256" key="1">
    <source>
        <dbReference type="ARBA" id="ARBA00006817"/>
    </source>
</evidence>
<dbReference type="Pfam" id="PF08327">
    <property type="entry name" value="AHSA1"/>
    <property type="match status" value="1"/>
</dbReference>
<dbReference type="InterPro" id="IPR023393">
    <property type="entry name" value="START-like_dom_sf"/>
</dbReference>
<dbReference type="EMBL" id="FUKQ01000059">
    <property type="protein sequence ID" value="SJN44587.1"/>
    <property type="molecule type" value="Genomic_DNA"/>
</dbReference>
<sequence length="139" mass="15455">MERFWQVYADPRQLEKVWGPAEMPATFTEHALTPGGRMNYYMTGPDGQKYCGYGEVLTVDEPHDFTVRDGFADEDFRPNTDLPTGDNEFRFEAVDGGTRATYTSTFASSEGLQQVLEMGVIEGSTSAINQIDGLLAQQP</sequence>
<dbReference type="EC" id="2.5.1.18" evidence="3"/>
<dbReference type="AlphaFoldDB" id="A0A1R4KK86"/>
<dbReference type="RefSeq" id="WP_179110746.1">
    <property type="nucleotide sequence ID" value="NZ_FUKQ01000059.1"/>
</dbReference>
<name>A0A1R4KK86_9ACTN</name>
<dbReference type="InterPro" id="IPR013538">
    <property type="entry name" value="ASHA1/2-like_C"/>
</dbReference>
<evidence type="ECO:0000259" key="2">
    <source>
        <dbReference type="Pfam" id="PF08327"/>
    </source>
</evidence>
<gene>
    <name evidence="3" type="ORF">FM114_15230</name>
</gene>
<comment type="similarity">
    <text evidence="1">Belongs to the AHA1 family.</text>
</comment>
<keyword evidence="3" id="KW-0472">Membrane</keyword>
<dbReference type="SUPFAM" id="SSF55961">
    <property type="entry name" value="Bet v1-like"/>
    <property type="match status" value="1"/>
</dbReference>
<reference evidence="3 4" key="1">
    <citation type="submission" date="2017-02" db="EMBL/GenBank/DDBJ databases">
        <authorList>
            <person name="Peterson S.W."/>
        </authorList>
    </citation>
    <scope>NUCLEOTIDE SEQUENCE [LARGE SCALE GENOMIC DNA]</scope>
    <source>
        <strain evidence="3 4">LSP_Lj1</strain>
    </source>
</reference>
<keyword evidence="3" id="KW-0808">Transferase</keyword>
<evidence type="ECO:0000313" key="3">
    <source>
        <dbReference type="EMBL" id="SJN44587.1"/>
    </source>
</evidence>
<dbReference type="Proteomes" id="UP000188342">
    <property type="component" value="Unassembled WGS sequence"/>
</dbReference>
<organism evidence="3 4">
    <name type="scientific">Luteococcus japonicus LSP_Lj1</name>
    <dbReference type="NCBI Taxonomy" id="1255658"/>
    <lineage>
        <taxon>Bacteria</taxon>
        <taxon>Bacillati</taxon>
        <taxon>Actinomycetota</taxon>
        <taxon>Actinomycetes</taxon>
        <taxon>Propionibacteriales</taxon>
        <taxon>Propionibacteriaceae</taxon>
        <taxon>Luteococcus</taxon>
    </lineage>
</organism>
<protein>
    <submittedName>
        <fullName evidence="3">Probable glutathione S-transferase-related transmembrane protein</fullName>
        <ecNumber evidence="3">2.5.1.18</ecNumber>
    </submittedName>
</protein>
<dbReference type="STRING" id="1255658.FM114_15230"/>
<dbReference type="GO" id="GO:0004364">
    <property type="term" value="F:glutathione transferase activity"/>
    <property type="evidence" value="ECO:0007669"/>
    <property type="project" value="UniProtKB-EC"/>
</dbReference>
<feature type="domain" description="Activator of Hsp90 ATPase homologue 1/2-like C-terminal" evidence="2">
    <location>
        <begin position="2"/>
        <end position="135"/>
    </location>
</feature>
<dbReference type="CDD" id="cd07814">
    <property type="entry name" value="SRPBCC_CalC_Aha1-like"/>
    <property type="match status" value="1"/>
</dbReference>
<evidence type="ECO:0000313" key="4">
    <source>
        <dbReference type="Proteomes" id="UP000188342"/>
    </source>
</evidence>
<keyword evidence="3" id="KW-0812">Transmembrane</keyword>
<dbReference type="Gene3D" id="3.30.530.20">
    <property type="match status" value="1"/>
</dbReference>
<accession>A0A1R4KK86</accession>